<dbReference type="AlphaFoldDB" id="A0A2B8B6I4"/>
<evidence type="ECO:0000256" key="1">
    <source>
        <dbReference type="SAM" id="MobiDB-lite"/>
    </source>
</evidence>
<sequence>MMSLSKIILLALVIGAVWFGWRWVNRVQEIGRARNATRRQDAPPQHGRRDGAAGGAAARSAGAPAPAFEAEDMEKCPECGAYVAPRSAVSCGRPACPYGR</sequence>
<dbReference type="EMBL" id="PDKW01000043">
    <property type="protein sequence ID" value="PGH53173.1"/>
    <property type="molecule type" value="Genomic_DNA"/>
</dbReference>
<keyword evidence="3" id="KW-1185">Reference proteome</keyword>
<proteinExistence type="predicted"/>
<evidence type="ECO:0000313" key="2">
    <source>
        <dbReference type="EMBL" id="PGH53173.1"/>
    </source>
</evidence>
<reference evidence="3" key="1">
    <citation type="submission" date="2017-10" db="EMBL/GenBank/DDBJ databases">
        <authorList>
            <person name="Kravchenko I.K."/>
            <person name="Grouzdev D.S."/>
        </authorList>
    </citation>
    <scope>NUCLEOTIDE SEQUENCE [LARGE SCALE GENOMIC DNA]</scope>
    <source>
        <strain evidence="3">B2</strain>
    </source>
</reference>
<feature type="compositionally biased region" description="Low complexity" evidence="1">
    <location>
        <begin position="55"/>
        <end position="66"/>
    </location>
</feature>
<gene>
    <name evidence="2" type="ORF">CRT60_25015</name>
</gene>
<dbReference type="OrthoDB" id="7366267at2"/>
<comment type="caution">
    <text evidence="2">The sequence shown here is derived from an EMBL/GenBank/DDBJ whole genome shotgun (WGS) entry which is preliminary data.</text>
</comment>
<organism evidence="2 3">
    <name type="scientific">Azospirillum palustre</name>
    <dbReference type="NCBI Taxonomy" id="2044885"/>
    <lineage>
        <taxon>Bacteria</taxon>
        <taxon>Pseudomonadati</taxon>
        <taxon>Pseudomonadota</taxon>
        <taxon>Alphaproteobacteria</taxon>
        <taxon>Rhodospirillales</taxon>
        <taxon>Azospirillaceae</taxon>
        <taxon>Azospirillum</taxon>
    </lineage>
</organism>
<accession>A0A2B8B6I4</accession>
<name>A0A2B8B6I4_9PROT</name>
<dbReference type="Proteomes" id="UP000225379">
    <property type="component" value="Unassembled WGS sequence"/>
</dbReference>
<feature type="region of interest" description="Disordered" evidence="1">
    <location>
        <begin position="32"/>
        <end position="66"/>
    </location>
</feature>
<evidence type="ECO:0000313" key="3">
    <source>
        <dbReference type="Proteomes" id="UP000225379"/>
    </source>
</evidence>
<protein>
    <submittedName>
        <fullName evidence="2">Uncharacterized protein</fullName>
    </submittedName>
</protein>